<evidence type="ECO:0000313" key="2">
    <source>
        <dbReference type="EMBL" id="WCT11969.1"/>
    </source>
</evidence>
<gene>
    <name evidence="2" type="ORF">PQO05_24865</name>
</gene>
<keyword evidence="1" id="KW-0812">Transmembrane</keyword>
<keyword evidence="1" id="KW-0472">Membrane</keyword>
<feature type="transmembrane region" description="Helical" evidence="1">
    <location>
        <begin position="77"/>
        <end position="96"/>
    </location>
</feature>
<sequence length="102" mass="11047">MEWYQYLAAFFAGAFLANTVPHFVKGICGDKFPTPFAKPPGKGLSSPTTNVIWALANLVIGYLLLGKGNINNEHPAALITCFIGIAAMGIMLSIRFQSKDKE</sequence>
<keyword evidence="1" id="KW-1133">Transmembrane helix</keyword>
<reference evidence="2 3" key="1">
    <citation type="submission" date="2023-02" db="EMBL/GenBank/DDBJ databases">
        <title>Genome sequence of Mucilaginibacter jinjuensis strain KACC 16571.</title>
        <authorList>
            <person name="Kim S."/>
            <person name="Heo J."/>
            <person name="Kwon S.-W."/>
        </authorList>
    </citation>
    <scope>NUCLEOTIDE SEQUENCE [LARGE SCALE GENOMIC DNA]</scope>
    <source>
        <strain evidence="2 3">KACC 16571</strain>
    </source>
</reference>
<evidence type="ECO:0000256" key="1">
    <source>
        <dbReference type="SAM" id="Phobius"/>
    </source>
</evidence>
<keyword evidence="3" id="KW-1185">Reference proteome</keyword>
<dbReference type="EMBL" id="CP117167">
    <property type="protein sequence ID" value="WCT11969.1"/>
    <property type="molecule type" value="Genomic_DNA"/>
</dbReference>
<feature type="transmembrane region" description="Helical" evidence="1">
    <location>
        <begin position="50"/>
        <end position="65"/>
    </location>
</feature>
<evidence type="ECO:0000313" key="3">
    <source>
        <dbReference type="Proteomes" id="UP001216139"/>
    </source>
</evidence>
<protein>
    <submittedName>
        <fullName evidence="2">Uncharacterized protein</fullName>
    </submittedName>
</protein>
<name>A0ABY7T665_9SPHI</name>
<dbReference type="Proteomes" id="UP001216139">
    <property type="component" value="Chromosome"/>
</dbReference>
<organism evidence="2 3">
    <name type="scientific">Mucilaginibacter jinjuensis</name>
    <dbReference type="NCBI Taxonomy" id="1176721"/>
    <lineage>
        <taxon>Bacteria</taxon>
        <taxon>Pseudomonadati</taxon>
        <taxon>Bacteroidota</taxon>
        <taxon>Sphingobacteriia</taxon>
        <taxon>Sphingobacteriales</taxon>
        <taxon>Sphingobacteriaceae</taxon>
        <taxon>Mucilaginibacter</taxon>
    </lineage>
</organism>
<proteinExistence type="predicted"/>
<accession>A0ABY7T665</accession>
<dbReference type="RefSeq" id="WP_273630173.1">
    <property type="nucleotide sequence ID" value="NZ_CP117167.1"/>
</dbReference>